<feature type="compositionally biased region" description="Polar residues" evidence="1">
    <location>
        <begin position="1"/>
        <end position="18"/>
    </location>
</feature>
<proteinExistence type="predicted"/>
<name>A0AA40F0B4_9PEZI</name>
<evidence type="ECO:0000313" key="2">
    <source>
        <dbReference type="EMBL" id="KAK0748644.1"/>
    </source>
</evidence>
<dbReference type="Proteomes" id="UP001172159">
    <property type="component" value="Unassembled WGS sequence"/>
</dbReference>
<accession>A0AA40F0B4</accession>
<feature type="non-terminal residue" evidence="2">
    <location>
        <position position="66"/>
    </location>
</feature>
<keyword evidence="3" id="KW-1185">Reference proteome</keyword>
<evidence type="ECO:0000313" key="3">
    <source>
        <dbReference type="Proteomes" id="UP001172159"/>
    </source>
</evidence>
<organism evidence="2 3">
    <name type="scientific">Apiosordaria backusii</name>
    <dbReference type="NCBI Taxonomy" id="314023"/>
    <lineage>
        <taxon>Eukaryota</taxon>
        <taxon>Fungi</taxon>
        <taxon>Dikarya</taxon>
        <taxon>Ascomycota</taxon>
        <taxon>Pezizomycotina</taxon>
        <taxon>Sordariomycetes</taxon>
        <taxon>Sordariomycetidae</taxon>
        <taxon>Sordariales</taxon>
        <taxon>Lasiosphaeriaceae</taxon>
        <taxon>Apiosordaria</taxon>
    </lineage>
</organism>
<reference evidence="2" key="1">
    <citation type="submission" date="2023-06" db="EMBL/GenBank/DDBJ databases">
        <title>Genome-scale phylogeny and comparative genomics of the fungal order Sordariales.</title>
        <authorList>
            <consortium name="Lawrence Berkeley National Laboratory"/>
            <person name="Hensen N."/>
            <person name="Bonometti L."/>
            <person name="Westerberg I."/>
            <person name="Brannstrom I.O."/>
            <person name="Guillou S."/>
            <person name="Cros-Aarteil S."/>
            <person name="Calhoun S."/>
            <person name="Haridas S."/>
            <person name="Kuo A."/>
            <person name="Mondo S."/>
            <person name="Pangilinan J."/>
            <person name="Riley R."/>
            <person name="Labutti K."/>
            <person name="Andreopoulos B."/>
            <person name="Lipzen A."/>
            <person name="Chen C."/>
            <person name="Yanf M."/>
            <person name="Daum C."/>
            <person name="Ng V."/>
            <person name="Clum A."/>
            <person name="Steindorff A."/>
            <person name="Ohm R."/>
            <person name="Martin F."/>
            <person name="Silar P."/>
            <person name="Natvig D."/>
            <person name="Lalanne C."/>
            <person name="Gautier V."/>
            <person name="Ament-Velasquez S.L."/>
            <person name="Kruys A."/>
            <person name="Hutchinson M.I."/>
            <person name="Powell A.J."/>
            <person name="Barry K."/>
            <person name="Miller A.N."/>
            <person name="Grigoriev I.V."/>
            <person name="Debuchy R."/>
            <person name="Gladieux P."/>
            <person name="Thoren M.H."/>
            <person name="Johannesson H."/>
        </authorList>
    </citation>
    <scope>NUCLEOTIDE SEQUENCE</scope>
    <source>
        <strain evidence="2">CBS 540.89</strain>
    </source>
</reference>
<feature type="region of interest" description="Disordered" evidence="1">
    <location>
        <begin position="1"/>
        <end position="27"/>
    </location>
</feature>
<comment type="caution">
    <text evidence="2">The sequence shown here is derived from an EMBL/GenBank/DDBJ whole genome shotgun (WGS) entry which is preliminary data.</text>
</comment>
<evidence type="ECO:0000256" key="1">
    <source>
        <dbReference type="SAM" id="MobiDB-lite"/>
    </source>
</evidence>
<dbReference type="AlphaFoldDB" id="A0AA40F0B4"/>
<gene>
    <name evidence="2" type="ORF">B0T21DRAFT_356983</name>
</gene>
<sequence>MCTNKLISQSHTRLSTVSPRGDTAASVSSLIPSPDLFVSARLSQNRARRCRRSCHVTDILSGSIVG</sequence>
<protein>
    <submittedName>
        <fullName evidence="2">Uncharacterized protein</fullName>
    </submittedName>
</protein>
<dbReference type="EMBL" id="JAUKTV010000001">
    <property type="protein sequence ID" value="KAK0748644.1"/>
    <property type="molecule type" value="Genomic_DNA"/>
</dbReference>